<dbReference type="EMBL" id="CP003380">
    <property type="protein sequence ID" value="AFJ03652.1"/>
    <property type="molecule type" value="Genomic_DNA"/>
</dbReference>
<organism evidence="5 6">
    <name type="scientific">Methylophaga frappieri (strain ATCC BAA-2434 / DSM 25690 / JAM7)</name>
    <dbReference type="NCBI Taxonomy" id="754477"/>
    <lineage>
        <taxon>Bacteria</taxon>
        <taxon>Pseudomonadati</taxon>
        <taxon>Pseudomonadota</taxon>
        <taxon>Gammaproteobacteria</taxon>
        <taxon>Thiotrichales</taxon>
        <taxon>Piscirickettsiaceae</taxon>
        <taxon>Methylophaga</taxon>
    </lineage>
</organism>
<dbReference type="Pfam" id="PF00501">
    <property type="entry name" value="AMP-binding"/>
    <property type="match status" value="1"/>
</dbReference>
<evidence type="ECO:0000259" key="4">
    <source>
        <dbReference type="Pfam" id="PF00501"/>
    </source>
</evidence>
<dbReference type="KEGG" id="mec:Q7C_2531"/>
<name>I1YL59_METFJ</name>
<dbReference type="SUPFAM" id="SSF56801">
    <property type="entry name" value="Acetyl-CoA synthetase-like"/>
    <property type="match status" value="1"/>
</dbReference>
<evidence type="ECO:0000256" key="3">
    <source>
        <dbReference type="ARBA" id="ARBA00024484"/>
    </source>
</evidence>
<dbReference type="GO" id="GO:0004467">
    <property type="term" value="F:long-chain fatty acid-CoA ligase activity"/>
    <property type="evidence" value="ECO:0007669"/>
    <property type="project" value="UniProtKB-EC"/>
</dbReference>
<comment type="catalytic activity">
    <reaction evidence="3">
        <text>a long-chain fatty acid + ATP + CoA = a long-chain fatty acyl-CoA + AMP + diphosphate</text>
        <dbReference type="Rhea" id="RHEA:15421"/>
        <dbReference type="ChEBI" id="CHEBI:30616"/>
        <dbReference type="ChEBI" id="CHEBI:33019"/>
        <dbReference type="ChEBI" id="CHEBI:57287"/>
        <dbReference type="ChEBI" id="CHEBI:57560"/>
        <dbReference type="ChEBI" id="CHEBI:83139"/>
        <dbReference type="ChEBI" id="CHEBI:456215"/>
        <dbReference type="EC" id="6.2.1.3"/>
    </reaction>
    <physiologicalReaction direction="left-to-right" evidence="3">
        <dbReference type="Rhea" id="RHEA:15422"/>
    </physiologicalReaction>
</comment>
<protein>
    <submittedName>
        <fullName evidence="5">Long-chain-fatty-acid--CoA ligase</fullName>
        <ecNumber evidence="5">6.2.1.3</ecNumber>
    </submittedName>
</protein>
<keyword evidence="6" id="KW-1185">Reference proteome</keyword>
<dbReference type="EC" id="6.2.1.3" evidence="5"/>
<dbReference type="PANTHER" id="PTHR43272:SF33">
    <property type="entry name" value="AMP-BINDING DOMAIN-CONTAINING PROTEIN-RELATED"/>
    <property type="match status" value="1"/>
</dbReference>
<proteinExistence type="predicted"/>
<keyword evidence="5" id="KW-0436">Ligase</keyword>
<dbReference type="GO" id="GO:0016020">
    <property type="term" value="C:membrane"/>
    <property type="evidence" value="ECO:0007669"/>
    <property type="project" value="TreeGrafter"/>
</dbReference>
<dbReference type="CDD" id="cd05907">
    <property type="entry name" value="VL_LC_FACS_like"/>
    <property type="match status" value="1"/>
</dbReference>
<dbReference type="PANTHER" id="PTHR43272">
    <property type="entry name" value="LONG-CHAIN-FATTY-ACID--COA LIGASE"/>
    <property type="match status" value="1"/>
</dbReference>
<dbReference type="PATRIC" id="fig|754477.3.peg.2485"/>
<dbReference type="eggNOG" id="COG1022">
    <property type="taxonomic scope" value="Bacteria"/>
</dbReference>
<dbReference type="GO" id="GO:0005524">
    <property type="term" value="F:ATP binding"/>
    <property type="evidence" value="ECO:0007669"/>
    <property type="project" value="UniProtKB-KW"/>
</dbReference>
<dbReference type="RefSeq" id="WP_014705070.1">
    <property type="nucleotide sequence ID" value="NC_017856.1"/>
</dbReference>
<evidence type="ECO:0000313" key="6">
    <source>
        <dbReference type="Proteomes" id="UP000009145"/>
    </source>
</evidence>
<dbReference type="InterPro" id="IPR042099">
    <property type="entry name" value="ANL_N_sf"/>
</dbReference>
<dbReference type="HOGENOM" id="CLU_000022_45_5_6"/>
<accession>I1YL59</accession>
<evidence type="ECO:0000313" key="5">
    <source>
        <dbReference type="EMBL" id="AFJ03652.1"/>
    </source>
</evidence>
<reference evidence="5 6" key="1">
    <citation type="journal article" date="2012" name="J. Bacteriol.">
        <title>Complete genome sequences of Methylophaga sp. strain JAM1 and Methylophaga sp. strain JAM7.</title>
        <authorList>
            <person name="Villeneuve C."/>
            <person name="Martineau C."/>
            <person name="Mauffrey F."/>
            <person name="Villemur R."/>
        </authorList>
    </citation>
    <scope>NUCLEOTIDE SEQUENCE [LARGE SCALE GENOMIC DNA]</scope>
    <source>
        <strain evidence="5 6">JAM7</strain>
    </source>
</reference>
<feature type="domain" description="AMP-dependent synthetase/ligase" evidence="4">
    <location>
        <begin position="25"/>
        <end position="435"/>
    </location>
</feature>
<dbReference type="InterPro" id="IPR020845">
    <property type="entry name" value="AMP-binding_CS"/>
</dbReference>
<dbReference type="AlphaFoldDB" id="I1YL59"/>
<dbReference type="Gene3D" id="3.40.50.12780">
    <property type="entry name" value="N-terminal domain of ligase-like"/>
    <property type="match status" value="1"/>
</dbReference>
<dbReference type="OrthoDB" id="9803968at2"/>
<dbReference type="STRING" id="754477.Q7C_2531"/>
<dbReference type="Proteomes" id="UP000009145">
    <property type="component" value="Chromosome"/>
</dbReference>
<dbReference type="PROSITE" id="PS00455">
    <property type="entry name" value="AMP_BINDING"/>
    <property type="match status" value="1"/>
</dbReference>
<gene>
    <name evidence="5" type="ordered locus">Q7C_2531</name>
</gene>
<evidence type="ECO:0000256" key="1">
    <source>
        <dbReference type="ARBA" id="ARBA00022741"/>
    </source>
</evidence>
<keyword evidence="2" id="KW-0067">ATP-binding</keyword>
<dbReference type="Gene3D" id="3.30.300.30">
    <property type="match status" value="1"/>
</dbReference>
<evidence type="ECO:0000256" key="2">
    <source>
        <dbReference type="ARBA" id="ARBA00022840"/>
    </source>
</evidence>
<sequence length="610" mass="68660">MDTQLNPTQVDVIAPDVAGSLPGLFFERLARCPDNTAYQYFDAASQRWHSLTWQQTAEQISRWQRALASAGLTPGERVALNLRNCPEWVYFDIAAMSLGLVTVPLYPEDRPDNMAYILEQTDSKILLLQSKRQWQQLKSALTEQHAIEKVVILNLEKDEEGDIAVLDSDRWLDRYPHQTLIRKDLDGYKLASIIYTSGTTGRPKGVMLSHQNMLSVAYGALQFFDVFHDDVFLSFLPLSHTLERTGGYYLPMMAGASVTYSRGVAKLPDDLRQVKPTILIAVPRLFERFSAQLNQQLATKSWFQKCLFKLVIHAGWRRFLWQQKQANWHVIQILWPILGNKIADKFLQRLGGRLRLAVSGGAALPGYAAKLFIGLQLRLIQGYGLTETSPIISVNPPEKNRPQSVGPPIPGVTTKIDPENQELLVDGPGKMLGYWNNHKATAQTIDVDGWLHTGDQAKCDEQGYIHITGRIKDILVLSNGEKFPPSDIENALLQDPLFEQAIVVGEGQSYLAALLVLDGEAWQALAQSLGLDPMRSDSLQDKTLQQTVLKRCRNLLRDFPAYVRIRRIALTLHPWTIENGLLTPTMKVRREAIIKRYQADIDALFAADSA</sequence>
<dbReference type="InterPro" id="IPR045851">
    <property type="entry name" value="AMP-bd_C_sf"/>
</dbReference>
<dbReference type="Pfam" id="PF23562">
    <property type="entry name" value="AMP-binding_C_3"/>
    <property type="match status" value="1"/>
</dbReference>
<keyword evidence="1" id="KW-0547">Nucleotide-binding</keyword>
<dbReference type="InterPro" id="IPR000873">
    <property type="entry name" value="AMP-dep_synth/lig_dom"/>
</dbReference>